<accession>A0A1V8RTM6</accession>
<reference evidence="3" key="1">
    <citation type="journal article" date="2016" name="Int. J. Syst. Evol. Microbiol.">
        <title>Pseudaminobacter manganicus sp. nov., isolated from sludge of a manganese mine.</title>
        <authorList>
            <person name="Li J."/>
            <person name="Huang J."/>
            <person name="Liao S."/>
            <person name="Wang G."/>
        </authorList>
    </citation>
    <scope>NUCLEOTIDE SEQUENCE [LARGE SCALE GENOMIC DNA]</scope>
    <source>
        <strain evidence="3">JH-7</strain>
    </source>
</reference>
<dbReference type="InterPro" id="IPR029787">
    <property type="entry name" value="Nucleotide_cyclase"/>
</dbReference>
<gene>
    <name evidence="3" type="ORF">BFN67_13925</name>
</gene>
<dbReference type="Pfam" id="PF00990">
    <property type="entry name" value="GGDEF"/>
    <property type="match status" value="1"/>
</dbReference>
<dbReference type="PROSITE" id="PS50883">
    <property type="entry name" value="EAL"/>
    <property type="match status" value="1"/>
</dbReference>
<evidence type="ECO:0000259" key="2">
    <source>
        <dbReference type="PROSITE" id="PS50887"/>
    </source>
</evidence>
<dbReference type="PROSITE" id="PS50887">
    <property type="entry name" value="GGDEF"/>
    <property type="match status" value="1"/>
</dbReference>
<dbReference type="InterPro" id="IPR000160">
    <property type="entry name" value="GGDEF_dom"/>
</dbReference>
<proteinExistence type="predicted"/>
<sequence length="449" mass="49236">MHMPFGAGMAGSESTDLAFTDPLTGLGNRRRFFDKTSRLIEERADDPAPFAIGILDLDGFKPINDLFGHRAGDDILAQAAMRLRATIDHHSAVCRIGADEFAFLYPLVFSEDAALDKAQMLIEILSAPYDVGERTARLSASIGCSLFYSGDETTEILVSKAETALYHAKRSGRGKVVVYSREMEEAAKRVTRIEQALRRAVAAGEVEPHFQPIVDLATRRIIGFEALARWTDRDLGPVSPVVFIPIAEERGIIGPLSQLVLRKAAEVARGWPKDLFLSFNLSPSQLVDQNTGLHILSILDRTGFDPRRLEIEITETGLMNDPASAKKIVEDLQRVGIRVSLDDFGTGQSSLGRLREFSFDKLKIDRAFISSLLNDKPSQHIIRAILAMCEGLGMDVVAEGIEDEAQADRLVQFGCAGGQGFLFGKPADAEATLGYLHDALRGARRLRAV</sequence>
<comment type="caution">
    <text evidence="3">The sequence shown here is derived from an EMBL/GenBank/DDBJ whole genome shotgun (WGS) entry which is preliminary data.</text>
</comment>
<dbReference type="Proteomes" id="UP000191905">
    <property type="component" value="Unassembled WGS sequence"/>
</dbReference>
<evidence type="ECO:0000313" key="4">
    <source>
        <dbReference type="Proteomes" id="UP000191905"/>
    </source>
</evidence>
<dbReference type="Pfam" id="PF00563">
    <property type="entry name" value="EAL"/>
    <property type="match status" value="1"/>
</dbReference>
<dbReference type="CDD" id="cd01948">
    <property type="entry name" value="EAL"/>
    <property type="match status" value="1"/>
</dbReference>
<dbReference type="PANTHER" id="PTHR44757:SF2">
    <property type="entry name" value="BIOFILM ARCHITECTURE MAINTENANCE PROTEIN MBAA"/>
    <property type="match status" value="1"/>
</dbReference>
<dbReference type="SMART" id="SM00267">
    <property type="entry name" value="GGDEF"/>
    <property type="match status" value="1"/>
</dbReference>
<evidence type="ECO:0000259" key="1">
    <source>
        <dbReference type="PROSITE" id="PS50883"/>
    </source>
</evidence>
<dbReference type="CDD" id="cd01949">
    <property type="entry name" value="GGDEF"/>
    <property type="match status" value="1"/>
</dbReference>
<dbReference type="OrthoDB" id="9814202at2"/>
<dbReference type="PANTHER" id="PTHR44757">
    <property type="entry name" value="DIGUANYLATE CYCLASE DGCP"/>
    <property type="match status" value="1"/>
</dbReference>
<dbReference type="NCBIfam" id="TIGR00254">
    <property type="entry name" value="GGDEF"/>
    <property type="match status" value="1"/>
</dbReference>
<dbReference type="SUPFAM" id="SSF55073">
    <property type="entry name" value="Nucleotide cyclase"/>
    <property type="match status" value="1"/>
</dbReference>
<dbReference type="STRING" id="1873176.BFN67_13925"/>
<dbReference type="InterPro" id="IPR035919">
    <property type="entry name" value="EAL_sf"/>
</dbReference>
<dbReference type="InterPro" id="IPR001633">
    <property type="entry name" value="EAL_dom"/>
</dbReference>
<organism evidence="3 4">
    <name type="scientific">Manganibacter manganicus</name>
    <dbReference type="NCBI Taxonomy" id="1873176"/>
    <lineage>
        <taxon>Bacteria</taxon>
        <taxon>Pseudomonadati</taxon>
        <taxon>Pseudomonadota</taxon>
        <taxon>Alphaproteobacteria</taxon>
        <taxon>Hyphomicrobiales</taxon>
        <taxon>Phyllobacteriaceae</taxon>
        <taxon>Manganibacter</taxon>
    </lineage>
</organism>
<feature type="domain" description="GGDEF" evidence="2">
    <location>
        <begin position="48"/>
        <end position="181"/>
    </location>
</feature>
<dbReference type="Gene3D" id="3.30.70.270">
    <property type="match status" value="1"/>
</dbReference>
<feature type="domain" description="EAL" evidence="1">
    <location>
        <begin position="190"/>
        <end position="440"/>
    </location>
</feature>
<dbReference type="InterPro" id="IPR043128">
    <property type="entry name" value="Rev_trsase/Diguanyl_cyclase"/>
</dbReference>
<dbReference type="InterPro" id="IPR052155">
    <property type="entry name" value="Biofilm_reg_signaling"/>
</dbReference>
<dbReference type="AlphaFoldDB" id="A0A1V8RTM6"/>
<name>A0A1V8RTM6_9HYPH</name>
<protein>
    <submittedName>
        <fullName evidence="3">Diguanylate cyclase</fullName>
    </submittedName>
</protein>
<dbReference type="SMART" id="SM00052">
    <property type="entry name" value="EAL"/>
    <property type="match status" value="1"/>
</dbReference>
<dbReference type="RefSeq" id="WP_080918742.1">
    <property type="nucleotide sequence ID" value="NZ_MDET01000007.1"/>
</dbReference>
<dbReference type="SUPFAM" id="SSF141868">
    <property type="entry name" value="EAL domain-like"/>
    <property type="match status" value="1"/>
</dbReference>
<dbReference type="Gene3D" id="3.20.20.450">
    <property type="entry name" value="EAL domain"/>
    <property type="match status" value="1"/>
</dbReference>
<keyword evidence="4" id="KW-1185">Reference proteome</keyword>
<evidence type="ECO:0000313" key="3">
    <source>
        <dbReference type="EMBL" id="OQM76478.1"/>
    </source>
</evidence>
<dbReference type="EMBL" id="MDET01000007">
    <property type="protein sequence ID" value="OQM76478.1"/>
    <property type="molecule type" value="Genomic_DNA"/>
</dbReference>